<comment type="catalytic activity">
    <reaction evidence="7">
        <text>a monosaccharide 1-phosphate + UTP + H(+) = a UDP-monosaccharide + diphosphate</text>
        <dbReference type="Rhea" id="RHEA:13205"/>
        <dbReference type="ChEBI" id="CHEBI:15378"/>
        <dbReference type="ChEBI" id="CHEBI:33019"/>
        <dbReference type="ChEBI" id="CHEBI:46398"/>
        <dbReference type="ChEBI" id="CHEBI:140358"/>
        <dbReference type="ChEBI" id="CHEBI:140359"/>
        <dbReference type="EC" id="2.7.7.64"/>
    </reaction>
</comment>
<evidence type="ECO:0000313" key="8">
    <source>
        <dbReference type="EMBL" id="VGO19989.1"/>
    </source>
</evidence>
<keyword evidence="4 8" id="KW-0548">Nucleotidyltransferase</keyword>
<dbReference type="Pfam" id="PF01704">
    <property type="entry name" value="UDPGP"/>
    <property type="match status" value="1"/>
</dbReference>
<sequence>MAHSFLEMVEMVGLSTDWSNLTDEQQSLIADLVENGQHHLFAGWDAPGTADDEKAAFLASLEKINANYPGGLVGYIANARKLLAEAKTGANPFEGFTPEQPEKVDLNTFDATMEHYEAIGAKQFDKVGVVLVAGGLGERLGYNGIKLDIAVEVLECTTYLKHYADNLLAMQARSESQRPVPFIIMVSQDTGPKTRESLEANDYFGLEKEQVHILQQELVPAIADNDGALALNKKYELILKPHGHGDIHMLLHTSGVAAKLQREGIEYLMFIQDTNGPSFNTLPAAVGVSVEKGYDFNSLAINRIPGEAVGGLAKLVGNGKELTINVEYNQLDPLLRATISPEGDVPNEEGFSVFPGNCNTLLIRVASYVRILEASQGIIAEFVNPKYTDDTKSAFKKPTRLETMMQDLPKLFGESEKVGVTIFSRMWSFSPNKNNIADAAAKVASGGPADAGATAESDFYAACRKRLEVAGAKVETAEEIKILGVPFTLGPKVILRPSFAMTLAEGREKISGVSISDRATLILDGKDIVLKDVELTGRSGLIVKACDGAKVTVSGSTIDNEGFKLVELTEEEMGPGGDAPEYIKIRGYRFEDRGAALYEFDEPGEYEVEA</sequence>
<dbReference type="PANTHER" id="PTHR11952:SF9">
    <property type="entry name" value="UDP-SUGAR PYROPHOSPHORYLASE"/>
    <property type="match status" value="1"/>
</dbReference>
<evidence type="ECO:0000313" key="9">
    <source>
        <dbReference type="Proteomes" id="UP000346198"/>
    </source>
</evidence>
<dbReference type="EMBL" id="CAAHFH010000001">
    <property type="protein sequence ID" value="VGO19989.1"/>
    <property type="molecule type" value="Genomic_DNA"/>
</dbReference>
<evidence type="ECO:0000256" key="3">
    <source>
        <dbReference type="ARBA" id="ARBA00022679"/>
    </source>
</evidence>
<proteinExistence type="inferred from homology"/>
<accession>A0A6C2UJ52</accession>
<dbReference type="FunFam" id="2.160.10.30:FF:000001">
    <property type="entry name" value="UDP-sugar pyrophosphorylase"/>
    <property type="match status" value="1"/>
</dbReference>
<organism evidence="8 9">
    <name type="scientific">Pontiella sulfatireligans</name>
    <dbReference type="NCBI Taxonomy" id="2750658"/>
    <lineage>
        <taxon>Bacteria</taxon>
        <taxon>Pseudomonadati</taxon>
        <taxon>Kiritimatiellota</taxon>
        <taxon>Kiritimatiellia</taxon>
        <taxon>Kiritimatiellales</taxon>
        <taxon>Pontiellaceae</taxon>
        <taxon>Pontiella</taxon>
    </lineage>
</organism>
<dbReference type="Gene3D" id="3.90.550.10">
    <property type="entry name" value="Spore Coat Polysaccharide Biosynthesis Protein SpsA, Chain A"/>
    <property type="match status" value="1"/>
</dbReference>
<dbReference type="GO" id="GO:0051748">
    <property type="term" value="F:UTP-monosaccharide-1-phosphate uridylyltransferase activity"/>
    <property type="evidence" value="ECO:0007669"/>
    <property type="project" value="UniProtKB-EC"/>
</dbReference>
<protein>
    <recommendedName>
        <fullName evidence="6">UTP-monosaccharide-1-phosphate uridylyltransferase</fullName>
        <ecNumber evidence="6">2.7.7.64</ecNumber>
    </recommendedName>
</protein>
<dbReference type="GO" id="GO:0003977">
    <property type="term" value="F:UDP-N-acetylglucosamine diphosphorylase activity"/>
    <property type="evidence" value="ECO:0007669"/>
    <property type="project" value="TreeGrafter"/>
</dbReference>
<dbReference type="SUPFAM" id="SSF53448">
    <property type="entry name" value="Nucleotide-diphospho-sugar transferases"/>
    <property type="match status" value="1"/>
</dbReference>
<comment type="cofactor">
    <cofactor evidence="2">
        <name>Mg(2+)</name>
        <dbReference type="ChEBI" id="CHEBI:18420"/>
    </cofactor>
</comment>
<dbReference type="InterPro" id="IPR002618">
    <property type="entry name" value="UDPGP_fam"/>
</dbReference>
<evidence type="ECO:0000256" key="1">
    <source>
        <dbReference type="ARBA" id="ARBA00001936"/>
    </source>
</evidence>
<keyword evidence="3 8" id="KW-0808">Transferase</keyword>
<dbReference type="RefSeq" id="WP_136061445.1">
    <property type="nucleotide sequence ID" value="NZ_CAAHFH010000001.1"/>
</dbReference>
<evidence type="ECO:0000256" key="5">
    <source>
        <dbReference type="ARBA" id="ARBA00038047"/>
    </source>
</evidence>
<dbReference type="InterPro" id="IPR039741">
    <property type="entry name" value="UDP-sugar_pyrophosphorylase"/>
</dbReference>
<evidence type="ECO:0000256" key="7">
    <source>
        <dbReference type="ARBA" id="ARBA00048259"/>
    </source>
</evidence>
<gene>
    <name evidence="8" type="ORF">SCARR_02049</name>
</gene>
<dbReference type="EC" id="2.7.7.64" evidence="6"/>
<evidence type="ECO:0000256" key="6">
    <source>
        <dbReference type="ARBA" id="ARBA00039080"/>
    </source>
</evidence>
<dbReference type="InterPro" id="IPR029044">
    <property type="entry name" value="Nucleotide-diphossugar_trans"/>
</dbReference>
<comment type="cofactor">
    <cofactor evidence="1">
        <name>Mn(2+)</name>
        <dbReference type="ChEBI" id="CHEBI:29035"/>
    </cofactor>
</comment>
<dbReference type="Gene3D" id="2.160.10.30">
    <property type="match status" value="1"/>
</dbReference>
<dbReference type="Proteomes" id="UP000346198">
    <property type="component" value="Unassembled WGS sequence"/>
</dbReference>
<evidence type="ECO:0000256" key="4">
    <source>
        <dbReference type="ARBA" id="ARBA00022695"/>
    </source>
</evidence>
<comment type="similarity">
    <text evidence="5">Belongs to the USP family.</text>
</comment>
<keyword evidence="9" id="KW-1185">Reference proteome</keyword>
<name>A0A6C2UJ52_9BACT</name>
<dbReference type="PANTHER" id="PTHR11952">
    <property type="entry name" value="UDP- GLUCOSE PYROPHOSPHORYLASE"/>
    <property type="match status" value="1"/>
</dbReference>
<evidence type="ECO:0000256" key="2">
    <source>
        <dbReference type="ARBA" id="ARBA00001946"/>
    </source>
</evidence>
<dbReference type="GO" id="GO:0006048">
    <property type="term" value="P:UDP-N-acetylglucosamine biosynthetic process"/>
    <property type="evidence" value="ECO:0007669"/>
    <property type="project" value="TreeGrafter"/>
</dbReference>
<reference evidence="8 9" key="1">
    <citation type="submission" date="2019-04" db="EMBL/GenBank/DDBJ databases">
        <authorList>
            <person name="Van Vliet M D."/>
        </authorList>
    </citation>
    <scope>NUCLEOTIDE SEQUENCE [LARGE SCALE GENOMIC DNA]</scope>
    <source>
        <strain evidence="8 9">F21</strain>
    </source>
</reference>
<dbReference type="AlphaFoldDB" id="A0A6C2UJ52"/>